<dbReference type="RefSeq" id="WP_146324926.1">
    <property type="nucleotide sequence ID" value="NZ_BAABLR010000003.1"/>
</dbReference>
<dbReference type="Pfam" id="PF04199">
    <property type="entry name" value="Cyclase"/>
    <property type="match status" value="1"/>
</dbReference>
<dbReference type="Proteomes" id="UP000320791">
    <property type="component" value="Unassembled WGS sequence"/>
</dbReference>
<protein>
    <submittedName>
        <fullName evidence="1">Cyclase family protein</fullName>
    </submittedName>
</protein>
<dbReference type="EMBL" id="VOHM01000021">
    <property type="protein sequence ID" value="TWT23981.1"/>
    <property type="molecule type" value="Genomic_DNA"/>
</dbReference>
<proteinExistence type="predicted"/>
<reference evidence="1 2" key="1">
    <citation type="submission" date="2019-08" db="EMBL/GenBank/DDBJ databases">
        <authorList>
            <person name="Lei W."/>
        </authorList>
    </citation>
    <scope>NUCLEOTIDE SEQUENCE [LARGE SCALE GENOMIC DNA]</scope>
    <source>
        <strain evidence="1 2">CCUG 58627</strain>
    </source>
</reference>
<comment type="caution">
    <text evidence="1">The sequence shown here is derived from an EMBL/GenBank/DDBJ whole genome shotgun (WGS) entry which is preliminary data.</text>
</comment>
<dbReference type="AlphaFoldDB" id="A0A5C5UCB3"/>
<dbReference type="SUPFAM" id="SSF102198">
    <property type="entry name" value="Putative cyclase"/>
    <property type="match status" value="1"/>
</dbReference>
<keyword evidence="2" id="KW-1185">Reference proteome</keyword>
<evidence type="ECO:0000313" key="2">
    <source>
        <dbReference type="Proteomes" id="UP000320791"/>
    </source>
</evidence>
<dbReference type="Gene3D" id="3.50.30.50">
    <property type="entry name" value="Putative cyclase"/>
    <property type="match status" value="1"/>
</dbReference>
<sequence length="249" mass="27732">MTNLWDLAATLRNNHRYVDLTHSFHAGQPRFHLLPDEERKTLFTVEEHGFAITQYSFVGQWGTHVDPPVHFVAGARTLDDIDVKQMILPLVVLDFSAEAAADADFTPSISDVEAWEARHERIPEGAFVALRTDWSERWPSPEAMANADADGVAHYPGWNTEVVQWLIDERDITAIGHETTDTDQGFVVSGGSLPTELLLLQHDRWQIELLANLKHVPATGALIVATWPKPLEGTGFPARAFAVLPADNE</sequence>
<dbReference type="GO" id="GO:0004061">
    <property type="term" value="F:arylformamidase activity"/>
    <property type="evidence" value="ECO:0007669"/>
    <property type="project" value="InterPro"/>
</dbReference>
<dbReference type="PANTHER" id="PTHR31118:SF12">
    <property type="entry name" value="CYCLASE-LIKE PROTEIN 2"/>
    <property type="match status" value="1"/>
</dbReference>
<dbReference type="GO" id="GO:0019441">
    <property type="term" value="P:L-tryptophan catabolic process to kynurenine"/>
    <property type="evidence" value="ECO:0007669"/>
    <property type="project" value="InterPro"/>
</dbReference>
<dbReference type="OrthoDB" id="7067800at2"/>
<dbReference type="InterPro" id="IPR037175">
    <property type="entry name" value="KFase_sf"/>
</dbReference>
<dbReference type="PANTHER" id="PTHR31118">
    <property type="entry name" value="CYCLASE-LIKE PROTEIN 2"/>
    <property type="match status" value="1"/>
</dbReference>
<organism evidence="1 2">
    <name type="scientific">Corynebacterium canis</name>
    <dbReference type="NCBI Taxonomy" id="679663"/>
    <lineage>
        <taxon>Bacteria</taxon>
        <taxon>Bacillati</taxon>
        <taxon>Actinomycetota</taxon>
        <taxon>Actinomycetes</taxon>
        <taxon>Mycobacteriales</taxon>
        <taxon>Corynebacteriaceae</taxon>
        <taxon>Corynebacterium</taxon>
    </lineage>
</organism>
<dbReference type="InterPro" id="IPR007325">
    <property type="entry name" value="KFase/CYL"/>
</dbReference>
<accession>A0A5C5UCB3</accession>
<name>A0A5C5UCB3_9CORY</name>
<gene>
    <name evidence="1" type="ORF">FRX94_09400</name>
</gene>
<evidence type="ECO:0000313" key="1">
    <source>
        <dbReference type="EMBL" id="TWT23981.1"/>
    </source>
</evidence>